<keyword evidence="3" id="KW-1003">Cell membrane</keyword>
<keyword evidence="10" id="KW-1185">Reference proteome</keyword>
<comment type="caution">
    <text evidence="9">The sequence shown here is derived from an EMBL/GenBank/DDBJ whole genome shotgun (WGS) entry which is preliminary data.</text>
</comment>
<reference evidence="9 10" key="1">
    <citation type="submission" date="2020-05" db="EMBL/GenBank/DDBJ databases">
        <title>MicrobeNet Type strains.</title>
        <authorList>
            <person name="Nicholson A.C."/>
        </authorList>
    </citation>
    <scope>NUCLEOTIDE SEQUENCE [LARGE SCALE GENOMIC DNA]</scope>
    <source>
        <strain evidence="9 10">JCM 14282</strain>
    </source>
</reference>
<evidence type="ECO:0000256" key="6">
    <source>
        <dbReference type="ARBA" id="ARBA00023136"/>
    </source>
</evidence>
<comment type="subcellular location">
    <subcellularLocation>
        <location evidence="1">Cell membrane</location>
        <topology evidence="1">Multi-pass membrane protein</topology>
    </subcellularLocation>
</comment>
<dbReference type="InterPro" id="IPR005115">
    <property type="entry name" value="Gly_transporter"/>
</dbReference>
<feature type="transmembrane region" description="Helical" evidence="7">
    <location>
        <begin position="6"/>
        <end position="29"/>
    </location>
</feature>
<evidence type="ECO:0000313" key="10">
    <source>
        <dbReference type="Proteomes" id="UP000543598"/>
    </source>
</evidence>
<feature type="transmembrane region" description="Helical" evidence="7">
    <location>
        <begin position="124"/>
        <end position="144"/>
    </location>
</feature>
<feature type="transmembrane region" description="Helical" evidence="7">
    <location>
        <begin position="36"/>
        <end position="55"/>
    </location>
</feature>
<protein>
    <recommendedName>
        <fullName evidence="8">Glycine transporter domain-containing protein</fullName>
    </recommendedName>
</protein>
<accession>A0A7Y2M045</accession>
<evidence type="ECO:0000256" key="7">
    <source>
        <dbReference type="SAM" id="Phobius"/>
    </source>
</evidence>
<gene>
    <name evidence="9" type="ORF">HLA99_08755</name>
</gene>
<feature type="transmembrane region" description="Helical" evidence="7">
    <location>
        <begin position="93"/>
        <end position="112"/>
    </location>
</feature>
<dbReference type="Proteomes" id="UP000543598">
    <property type="component" value="Unassembled WGS sequence"/>
</dbReference>
<feature type="domain" description="Glycine transporter" evidence="8">
    <location>
        <begin position="99"/>
        <end position="173"/>
    </location>
</feature>
<feature type="transmembrane region" description="Helical" evidence="7">
    <location>
        <begin position="67"/>
        <end position="86"/>
    </location>
</feature>
<dbReference type="PANTHER" id="PTHR30506">
    <property type="entry name" value="INNER MEMBRANE PROTEIN"/>
    <property type="match status" value="1"/>
</dbReference>
<evidence type="ECO:0000259" key="8">
    <source>
        <dbReference type="Pfam" id="PF03458"/>
    </source>
</evidence>
<dbReference type="GO" id="GO:0005886">
    <property type="term" value="C:plasma membrane"/>
    <property type="evidence" value="ECO:0007669"/>
    <property type="project" value="UniProtKB-SubCell"/>
</dbReference>
<dbReference type="EMBL" id="JABEMB010000010">
    <property type="protein sequence ID" value="NNH03937.1"/>
    <property type="molecule type" value="Genomic_DNA"/>
</dbReference>
<evidence type="ECO:0000313" key="9">
    <source>
        <dbReference type="EMBL" id="NNH03937.1"/>
    </source>
</evidence>
<dbReference type="Pfam" id="PF03458">
    <property type="entry name" value="Gly_transporter"/>
    <property type="match status" value="2"/>
</dbReference>
<evidence type="ECO:0000256" key="5">
    <source>
        <dbReference type="ARBA" id="ARBA00022989"/>
    </source>
</evidence>
<keyword evidence="6 7" id="KW-0472">Membrane</keyword>
<evidence type="ECO:0000256" key="1">
    <source>
        <dbReference type="ARBA" id="ARBA00004651"/>
    </source>
</evidence>
<evidence type="ECO:0000256" key="2">
    <source>
        <dbReference type="ARBA" id="ARBA00008193"/>
    </source>
</evidence>
<evidence type="ECO:0000256" key="4">
    <source>
        <dbReference type="ARBA" id="ARBA00022692"/>
    </source>
</evidence>
<comment type="similarity">
    <text evidence="2">Belongs to the UPF0126 family.</text>
</comment>
<dbReference type="AlphaFoldDB" id="A0A7Y2M045"/>
<keyword evidence="4 7" id="KW-0812">Transmembrane</keyword>
<name>A0A7Y2M045_9MICO</name>
<keyword evidence="5 7" id="KW-1133">Transmembrane helix</keyword>
<proteinExistence type="inferred from homology"/>
<dbReference type="RefSeq" id="WP_167035666.1">
    <property type="nucleotide sequence ID" value="NZ_BAAANA010000002.1"/>
</dbReference>
<organism evidence="9 10">
    <name type="scientific">Microbacterium ulmi</name>
    <dbReference type="NCBI Taxonomy" id="179095"/>
    <lineage>
        <taxon>Bacteria</taxon>
        <taxon>Bacillati</taxon>
        <taxon>Actinomycetota</taxon>
        <taxon>Actinomycetes</taxon>
        <taxon>Micrococcales</taxon>
        <taxon>Microbacteriaceae</taxon>
        <taxon>Microbacterium</taxon>
    </lineage>
</organism>
<sequence length="220" mass="22634">MDITPLHVPLWVELIAAGLGGLQGAMFAAGVKDRRIDVLGVIVIGVGVSLGGSLLRDIVLNQQPIVVWSNWYVPVASACAVIGMALQPLFVRATWVITVLDAVVMGLFGAIGATKALSLGVGEVGALLVGVVGAIGGSLVRDLLLGIPVAFLQVGSLYAVAAAAGSAILIVLAALGTPVPIAGLVGVLVTTVVRLGAVRFDWTFPEQRPLRAPRRRARRA</sequence>
<evidence type="ECO:0000256" key="3">
    <source>
        <dbReference type="ARBA" id="ARBA00022475"/>
    </source>
</evidence>
<dbReference type="PANTHER" id="PTHR30506:SF3">
    <property type="entry name" value="UPF0126 INNER MEMBRANE PROTEIN YADS-RELATED"/>
    <property type="match status" value="1"/>
</dbReference>
<feature type="domain" description="Glycine transporter" evidence="8">
    <location>
        <begin position="11"/>
        <end position="86"/>
    </location>
</feature>